<dbReference type="RefSeq" id="XP_033423337.1">
    <property type="nucleotide sequence ID" value="XM_033572785.1"/>
</dbReference>
<dbReference type="SUPFAM" id="SSF52047">
    <property type="entry name" value="RNI-like"/>
    <property type="match status" value="1"/>
</dbReference>
<feature type="domain" description="Leucine-rich repeat" evidence="1">
    <location>
        <begin position="100"/>
        <end position="380"/>
    </location>
</feature>
<dbReference type="Pfam" id="PF24969">
    <property type="entry name" value="LRR_15"/>
    <property type="match status" value="1"/>
</dbReference>
<dbReference type="Proteomes" id="UP000324241">
    <property type="component" value="Unassembled WGS sequence"/>
</dbReference>
<dbReference type="InterPro" id="IPR056867">
    <property type="entry name" value="LRR_15"/>
</dbReference>
<dbReference type="OrthoDB" id="5130616at2759"/>
<dbReference type="EMBL" id="QUQM01000006">
    <property type="protein sequence ID" value="KAA8643976.1"/>
    <property type="molecule type" value="Genomic_DNA"/>
</dbReference>
<dbReference type="VEuPathDB" id="FungiDB:EYZ11_008229"/>
<evidence type="ECO:0000313" key="3">
    <source>
        <dbReference type="Proteomes" id="UP000324241"/>
    </source>
</evidence>
<evidence type="ECO:0000259" key="1">
    <source>
        <dbReference type="Pfam" id="PF24969"/>
    </source>
</evidence>
<comment type="caution">
    <text evidence="2">The sequence shown here is derived from an EMBL/GenBank/DDBJ whole genome shotgun (WGS) entry which is preliminary data.</text>
</comment>
<gene>
    <name evidence="2" type="ORF">ATNIH1004_008172</name>
</gene>
<dbReference type="AlphaFoldDB" id="A0A5M9ME12"/>
<accession>A0A5M9ME12</accession>
<sequence>MEKLCTGGKTLRPIAQVVSILSRKPSLAACIQTVHLSPWETYLGFNSAEVEKALDLWREDLRINGEDEQQEYSQDGSVRLKTFDFSPLHEQAKRVTRSEDEAKFWMDEIKIGNADAWIALLLTLLPNLRQLDVAFPYGSLWLHYVMRWARTGQFGSIMAFPSLSEVYVDWDRENTSICHKHLVPFFLLPSMRRFYAYNLRGGSGYGFDEISNSTETAGTSSITHIEIDGCDGQWDLLKVISFCKNLQSFKYNHRGCQGFDPHAIYRALLPFSETIETVWLDIQERFPRHGDNHLCDDPLPSFRNFTALKTLHLRMNSLSIFAPRSGEDHSDISFAQTLPPSIETLQVAETGNPSDLQILAQKLQHHVDHDLDSTPTLAQIDFRPSLNSPETSEFLENMARVCAKANIKFHGAQQEPPMAETQQGVHPHVPIWRAILDNDQKSWVLFEHGTCVIFEEPTTDLAADANKILSTWGPVIVGSPAADFDVIHLDNPLTGWVVTGHHPDVLNYVSQDSTESETPDFLVGLLGRGNRDQDAHSLKVIHIEDNRIKGNELVFEISMT</sequence>
<dbReference type="VEuPathDB" id="FungiDB:EYZ11_008221"/>
<evidence type="ECO:0000313" key="2">
    <source>
        <dbReference type="EMBL" id="KAA8643976.1"/>
    </source>
</evidence>
<name>A0A5M9ME12_9EURO</name>
<dbReference type="GeneID" id="54330874"/>
<proteinExistence type="predicted"/>
<organism evidence="2 3">
    <name type="scientific">Aspergillus tanneri</name>
    <dbReference type="NCBI Taxonomy" id="1220188"/>
    <lineage>
        <taxon>Eukaryota</taxon>
        <taxon>Fungi</taxon>
        <taxon>Dikarya</taxon>
        <taxon>Ascomycota</taxon>
        <taxon>Pezizomycotina</taxon>
        <taxon>Eurotiomycetes</taxon>
        <taxon>Eurotiomycetidae</taxon>
        <taxon>Eurotiales</taxon>
        <taxon>Aspergillaceae</taxon>
        <taxon>Aspergillus</taxon>
        <taxon>Aspergillus subgen. Circumdati</taxon>
    </lineage>
</organism>
<dbReference type="InterPro" id="IPR032675">
    <property type="entry name" value="LRR_dom_sf"/>
</dbReference>
<dbReference type="Gene3D" id="3.80.10.10">
    <property type="entry name" value="Ribonuclease Inhibitor"/>
    <property type="match status" value="1"/>
</dbReference>
<reference evidence="2 3" key="1">
    <citation type="submission" date="2019-08" db="EMBL/GenBank/DDBJ databases">
        <title>The genome sequence of a newly discovered highly antifungal drug resistant Aspergillus species, Aspergillus tanneri NIH 1004.</title>
        <authorList>
            <person name="Mounaud S."/>
            <person name="Singh I."/>
            <person name="Joardar V."/>
            <person name="Pakala S."/>
            <person name="Pakala S."/>
            <person name="Venepally P."/>
            <person name="Chung J.K."/>
            <person name="Losada L."/>
            <person name="Nierman W.C."/>
        </authorList>
    </citation>
    <scope>NUCLEOTIDE SEQUENCE [LARGE SCALE GENOMIC DNA]</scope>
    <source>
        <strain evidence="2 3">NIH1004</strain>
    </source>
</reference>
<protein>
    <recommendedName>
        <fullName evidence="1">Leucine-rich repeat domain-containing protein</fullName>
    </recommendedName>
</protein>